<dbReference type="AlphaFoldDB" id="A0A6A5TDX4"/>
<evidence type="ECO:0000313" key="2">
    <source>
        <dbReference type="Proteomes" id="UP000800035"/>
    </source>
</evidence>
<accession>A0A6A5TDX4</accession>
<dbReference type="EMBL" id="ML977021">
    <property type="protein sequence ID" value="KAF1950963.1"/>
    <property type="molecule type" value="Genomic_DNA"/>
</dbReference>
<gene>
    <name evidence="1" type="ORF">CC80DRAFT_576368</name>
</gene>
<dbReference type="OrthoDB" id="3796204at2759"/>
<dbReference type="PANTHER" id="PTHR38790:SF9">
    <property type="entry name" value="F-BOX DOMAIN-CONTAINING PROTEIN"/>
    <property type="match status" value="1"/>
</dbReference>
<evidence type="ECO:0000313" key="1">
    <source>
        <dbReference type="EMBL" id="KAF1950963.1"/>
    </source>
</evidence>
<organism evidence="1 2">
    <name type="scientific">Byssothecium circinans</name>
    <dbReference type="NCBI Taxonomy" id="147558"/>
    <lineage>
        <taxon>Eukaryota</taxon>
        <taxon>Fungi</taxon>
        <taxon>Dikarya</taxon>
        <taxon>Ascomycota</taxon>
        <taxon>Pezizomycotina</taxon>
        <taxon>Dothideomycetes</taxon>
        <taxon>Pleosporomycetidae</taxon>
        <taxon>Pleosporales</taxon>
        <taxon>Massarineae</taxon>
        <taxon>Massarinaceae</taxon>
        <taxon>Byssothecium</taxon>
    </lineage>
</organism>
<sequence>MLSTRINWLRYRTRTEGGIELNRFLTTVLQPPPSNKLGLSEWVYQYKFCFVPGPRQYDPVLDWIEAVIRDLNRKYIHAAASNFRVYPTDDSTPIWPPAPDGSSPQMKMYTFIEEKDEFPATCWVTLMPRSLGSGPGNIHVKVGGTFIPIKDWLLFLIDFSEDLVGKRGAHVQRKWWRLNAQHFRLMDLPFELRAQIYVQALGPVIYPHRVSIDISDQVTGDKVTWGYGSPKAVRSGKRSLPNVALLRTSRQVYKEAMEAGWQSTIKGFTKHIDLCTAAHAVVKPQYNWLQMIRLDFSTAEWFDFFGNSRHQRHDDFGSPQVLGKLPGLRVLQMVFHSIYEGWSYSPWSPSDTNTLTACQRTIVDWIMVVAFPHVKVLPSVTLLGAVKAPRKKYWDQILQSEYQGRNHEFDQEKAVQDMLMASAWNS</sequence>
<dbReference type="Proteomes" id="UP000800035">
    <property type="component" value="Unassembled WGS sequence"/>
</dbReference>
<reference evidence="1" key="1">
    <citation type="journal article" date="2020" name="Stud. Mycol.">
        <title>101 Dothideomycetes genomes: a test case for predicting lifestyles and emergence of pathogens.</title>
        <authorList>
            <person name="Haridas S."/>
            <person name="Albert R."/>
            <person name="Binder M."/>
            <person name="Bloem J."/>
            <person name="Labutti K."/>
            <person name="Salamov A."/>
            <person name="Andreopoulos B."/>
            <person name="Baker S."/>
            <person name="Barry K."/>
            <person name="Bills G."/>
            <person name="Bluhm B."/>
            <person name="Cannon C."/>
            <person name="Castanera R."/>
            <person name="Culley D."/>
            <person name="Daum C."/>
            <person name="Ezra D."/>
            <person name="Gonzalez J."/>
            <person name="Henrissat B."/>
            <person name="Kuo A."/>
            <person name="Liang C."/>
            <person name="Lipzen A."/>
            <person name="Lutzoni F."/>
            <person name="Magnuson J."/>
            <person name="Mondo S."/>
            <person name="Nolan M."/>
            <person name="Ohm R."/>
            <person name="Pangilinan J."/>
            <person name="Park H.-J."/>
            <person name="Ramirez L."/>
            <person name="Alfaro M."/>
            <person name="Sun H."/>
            <person name="Tritt A."/>
            <person name="Yoshinaga Y."/>
            <person name="Zwiers L.-H."/>
            <person name="Turgeon B."/>
            <person name="Goodwin S."/>
            <person name="Spatafora J."/>
            <person name="Crous P."/>
            <person name="Grigoriev I."/>
        </authorList>
    </citation>
    <scope>NUCLEOTIDE SEQUENCE</scope>
    <source>
        <strain evidence="1">CBS 675.92</strain>
    </source>
</reference>
<keyword evidence="2" id="KW-1185">Reference proteome</keyword>
<name>A0A6A5TDX4_9PLEO</name>
<dbReference type="PANTHER" id="PTHR38790">
    <property type="entry name" value="2EXR DOMAIN-CONTAINING PROTEIN-RELATED"/>
    <property type="match status" value="1"/>
</dbReference>
<proteinExistence type="predicted"/>
<protein>
    <submittedName>
        <fullName evidence="1">Uncharacterized protein</fullName>
    </submittedName>
</protein>